<organism evidence="3 4">
    <name type="scientific">Actinoplanes sandaracinus</name>
    <dbReference type="NCBI Taxonomy" id="3045177"/>
    <lineage>
        <taxon>Bacteria</taxon>
        <taxon>Bacillati</taxon>
        <taxon>Actinomycetota</taxon>
        <taxon>Actinomycetes</taxon>
        <taxon>Micromonosporales</taxon>
        <taxon>Micromonosporaceae</taxon>
        <taxon>Actinoplanes</taxon>
    </lineage>
</organism>
<keyword evidence="4" id="KW-1185">Reference proteome</keyword>
<name>A0ABT6WJ28_9ACTN</name>
<evidence type="ECO:0008006" key="5">
    <source>
        <dbReference type="Google" id="ProtNLM"/>
    </source>
</evidence>
<evidence type="ECO:0000313" key="3">
    <source>
        <dbReference type="EMBL" id="MDI6099734.1"/>
    </source>
</evidence>
<keyword evidence="2" id="KW-0812">Transmembrane</keyword>
<evidence type="ECO:0000256" key="1">
    <source>
        <dbReference type="SAM" id="MobiDB-lite"/>
    </source>
</evidence>
<protein>
    <recommendedName>
        <fullName evidence="5">Secreted protein</fullName>
    </recommendedName>
</protein>
<reference evidence="3 4" key="1">
    <citation type="submission" date="2023-05" db="EMBL/GenBank/DDBJ databases">
        <title>Actinoplanes sp. NEAU-A12 genome sequencing.</title>
        <authorList>
            <person name="Wang Z.-S."/>
        </authorList>
    </citation>
    <scope>NUCLEOTIDE SEQUENCE [LARGE SCALE GENOMIC DNA]</scope>
    <source>
        <strain evidence="3 4">NEAU-A12</strain>
    </source>
</reference>
<dbReference type="EMBL" id="JASCTH010000008">
    <property type="protein sequence ID" value="MDI6099734.1"/>
    <property type="molecule type" value="Genomic_DNA"/>
</dbReference>
<keyword evidence="2" id="KW-0472">Membrane</keyword>
<feature type="compositionally biased region" description="Basic and acidic residues" evidence="1">
    <location>
        <begin position="186"/>
        <end position="207"/>
    </location>
</feature>
<feature type="transmembrane region" description="Helical" evidence="2">
    <location>
        <begin position="6"/>
        <end position="27"/>
    </location>
</feature>
<accession>A0ABT6WJ28</accession>
<feature type="compositionally biased region" description="Pro residues" evidence="1">
    <location>
        <begin position="246"/>
        <end position="256"/>
    </location>
</feature>
<dbReference type="Proteomes" id="UP001241758">
    <property type="component" value="Unassembled WGS sequence"/>
</dbReference>
<keyword evidence="2" id="KW-1133">Transmembrane helix</keyword>
<comment type="caution">
    <text evidence="3">The sequence shown here is derived from an EMBL/GenBank/DDBJ whole genome shotgun (WGS) entry which is preliminary data.</text>
</comment>
<feature type="compositionally biased region" description="Pro residues" evidence="1">
    <location>
        <begin position="224"/>
        <end position="233"/>
    </location>
</feature>
<feature type="region of interest" description="Disordered" evidence="1">
    <location>
        <begin position="82"/>
        <end position="306"/>
    </location>
</feature>
<feature type="region of interest" description="Disordered" evidence="1">
    <location>
        <begin position="36"/>
        <end position="57"/>
    </location>
</feature>
<gene>
    <name evidence="3" type="ORF">QLQ12_14110</name>
</gene>
<dbReference type="RefSeq" id="WP_282760078.1">
    <property type="nucleotide sequence ID" value="NZ_JASCTH010000008.1"/>
</dbReference>
<evidence type="ECO:0000313" key="4">
    <source>
        <dbReference type="Proteomes" id="UP001241758"/>
    </source>
</evidence>
<evidence type="ECO:0000256" key="2">
    <source>
        <dbReference type="SAM" id="Phobius"/>
    </source>
</evidence>
<proteinExistence type="predicted"/>
<sequence>MTNWMTAAGLAFIAGGLATLISFRAVLFGGGARRANRAGSSARRRRSDTGVRSTPGPRATVDAVAVAGGEPTAPRRRKLAAAFSGRPVQGEGGPSGLASIGLADEDDGDLRRNGFDDYDPGEDEIVAEVGTAYDDEDRGGYEDGYLEDGSWPPRRRRREPEPDGVAWARRDIESPGGYAGRYSTLDSDKLVPDWDWPRYSDVDDRPPSGDYWTPVPDDLYNPPELDPLPPVPDYEPATGFDLAPVPAEPVGPAPEWPPREGRRVRLPRSWSERDVQSDHEEQDAGTRPSPRPRPAPYISKHSAGPH</sequence>
<feature type="compositionally biased region" description="Basic and acidic residues" evidence="1">
    <location>
        <begin position="270"/>
        <end position="284"/>
    </location>
</feature>
<feature type="compositionally biased region" description="Acidic residues" evidence="1">
    <location>
        <begin position="116"/>
        <end position="126"/>
    </location>
</feature>